<dbReference type="NCBIfam" id="NF007113">
    <property type="entry name" value="PRK09562.1"/>
    <property type="match status" value="1"/>
</dbReference>
<feature type="domain" description="NTP pyrophosphohydrolase MazG-like" evidence="1">
    <location>
        <begin position="47"/>
        <end position="120"/>
    </location>
</feature>
<accession>A0ABQ4UT74</accession>
<dbReference type="EMBL" id="BPRE01000003">
    <property type="protein sequence ID" value="GJE74588.1"/>
    <property type="molecule type" value="Genomic_DNA"/>
</dbReference>
<organism evidence="2 3">
    <name type="scientific">Methylorubrum suomiense</name>
    <dbReference type="NCBI Taxonomy" id="144191"/>
    <lineage>
        <taxon>Bacteria</taxon>
        <taxon>Pseudomonadati</taxon>
        <taxon>Pseudomonadota</taxon>
        <taxon>Alphaproteobacteria</taxon>
        <taxon>Hyphomicrobiales</taxon>
        <taxon>Methylobacteriaceae</taxon>
        <taxon>Methylorubrum</taxon>
    </lineage>
</organism>
<proteinExistence type="predicted"/>
<dbReference type="PANTHER" id="PTHR30522:SF0">
    <property type="entry name" value="NUCLEOSIDE TRIPHOSPHATE PYROPHOSPHOHYDROLASE"/>
    <property type="match status" value="1"/>
</dbReference>
<dbReference type="PANTHER" id="PTHR30522">
    <property type="entry name" value="NUCLEOSIDE TRIPHOSPHATE PYROPHOSPHOHYDROLASE"/>
    <property type="match status" value="1"/>
</dbReference>
<reference evidence="2" key="1">
    <citation type="journal article" date="2021" name="Front. Microbiol.">
        <title>Comprehensive Comparative Genomics and Phenotyping of Methylobacterium Species.</title>
        <authorList>
            <person name="Alessa O."/>
            <person name="Ogura Y."/>
            <person name="Fujitani Y."/>
            <person name="Takami H."/>
            <person name="Hayashi T."/>
            <person name="Sahin N."/>
            <person name="Tani A."/>
        </authorList>
    </citation>
    <scope>NUCLEOTIDE SEQUENCE</scope>
    <source>
        <strain evidence="2">DSM 14458</strain>
    </source>
</reference>
<dbReference type="Gene3D" id="1.10.287.1080">
    <property type="entry name" value="MazG-like"/>
    <property type="match status" value="2"/>
</dbReference>
<dbReference type="Proteomes" id="UP001055093">
    <property type="component" value="Unassembled WGS sequence"/>
</dbReference>
<dbReference type="CDD" id="cd11528">
    <property type="entry name" value="NTP-PPase_MazG_Nterm"/>
    <property type="match status" value="1"/>
</dbReference>
<dbReference type="InterPro" id="IPR048011">
    <property type="entry name" value="NTP-PPase_MazG-like_C"/>
</dbReference>
<dbReference type="CDD" id="cd11529">
    <property type="entry name" value="NTP-PPase_MazG_Cterm"/>
    <property type="match status" value="1"/>
</dbReference>
<dbReference type="NCBIfam" id="TIGR00444">
    <property type="entry name" value="mazG"/>
    <property type="match status" value="1"/>
</dbReference>
<protein>
    <submittedName>
        <fullName evidence="2">Nucleoside triphosphate pyrophosphohydrolase</fullName>
    </submittedName>
</protein>
<sequence length="291" mass="31389">MSRGRVRPGARRMAGKTEMNEAAIDRLRTLMARLRDPDRGCAWDLAQTPESIVPYTIEEAYEVADAVDRKDADDLRDELGDLLLQVVFQSRIAQEAGAFDFDDVAEAICAKLIRRHPHVFDATGAFLPPGQRPDDPAAIKAAWGVIKAQERAAKAAAGRGAPEPGPLAGVPLALPALARADAISRRAAATGFDWPDAGQVLGKVREEVDEVEESLAAGDPEAVFKEIGDLLFSVANLARHAGVDPEEALRRGTLKFERRFTAMAARLDAGLEGSDLAAMETAWQAVKRTES</sequence>
<comment type="caution">
    <text evidence="2">The sequence shown here is derived from an EMBL/GenBank/DDBJ whole genome shotgun (WGS) entry which is preliminary data.</text>
</comment>
<dbReference type="Pfam" id="PF03819">
    <property type="entry name" value="MazG"/>
    <property type="match status" value="2"/>
</dbReference>
<evidence type="ECO:0000259" key="1">
    <source>
        <dbReference type="Pfam" id="PF03819"/>
    </source>
</evidence>
<dbReference type="SUPFAM" id="SSF101386">
    <property type="entry name" value="all-alpha NTP pyrophosphatases"/>
    <property type="match status" value="2"/>
</dbReference>
<dbReference type="InterPro" id="IPR011551">
    <property type="entry name" value="NTP_PyrPHydrolase_MazG"/>
</dbReference>
<reference evidence="2" key="2">
    <citation type="submission" date="2021-08" db="EMBL/GenBank/DDBJ databases">
        <authorList>
            <person name="Tani A."/>
            <person name="Ola A."/>
            <person name="Ogura Y."/>
            <person name="Katsura K."/>
            <person name="Hayashi T."/>
        </authorList>
    </citation>
    <scope>NUCLEOTIDE SEQUENCE</scope>
    <source>
        <strain evidence="2">DSM 14458</strain>
    </source>
</reference>
<dbReference type="InterPro" id="IPR004518">
    <property type="entry name" value="MazG-like_dom"/>
</dbReference>
<evidence type="ECO:0000313" key="3">
    <source>
        <dbReference type="Proteomes" id="UP001055093"/>
    </source>
</evidence>
<name>A0ABQ4UT74_9HYPH</name>
<evidence type="ECO:0000313" key="2">
    <source>
        <dbReference type="EMBL" id="GJE74588.1"/>
    </source>
</evidence>
<keyword evidence="3" id="KW-1185">Reference proteome</keyword>
<gene>
    <name evidence="2" type="primary">mazG</name>
    <name evidence="2" type="ORF">BGCPKDLD_1159</name>
</gene>
<dbReference type="InterPro" id="IPR048015">
    <property type="entry name" value="NTP-PPase_MazG-like_N"/>
</dbReference>
<feature type="domain" description="NTP pyrophosphohydrolase MazG-like" evidence="1">
    <location>
        <begin position="204"/>
        <end position="259"/>
    </location>
</feature>